<dbReference type="GO" id="GO:0042802">
    <property type="term" value="F:identical protein binding"/>
    <property type="evidence" value="ECO:0007669"/>
    <property type="project" value="InterPro"/>
</dbReference>
<dbReference type="STRING" id="1279009.ADICEAN_00296"/>
<gene>
    <name evidence="5" type="ORF">ADICEAN_00296</name>
</gene>
<keyword evidence="1" id="KW-0677">Repeat</keyword>
<dbReference type="InterPro" id="IPR011717">
    <property type="entry name" value="TPR-4"/>
</dbReference>
<dbReference type="InterPro" id="IPR019734">
    <property type="entry name" value="TPR_rpt"/>
</dbReference>
<evidence type="ECO:0000256" key="1">
    <source>
        <dbReference type="ARBA" id="ARBA00022737"/>
    </source>
</evidence>
<dbReference type="PATRIC" id="fig|1279009.4.peg.295"/>
<dbReference type="Pfam" id="PF13432">
    <property type="entry name" value="TPR_16"/>
    <property type="match status" value="1"/>
</dbReference>
<evidence type="ECO:0000256" key="3">
    <source>
        <dbReference type="PROSITE-ProRule" id="PRU00339"/>
    </source>
</evidence>
<dbReference type="Gene3D" id="1.25.40.10">
    <property type="entry name" value="Tetratricopeptide repeat domain"/>
    <property type="match status" value="4"/>
</dbReference>
<proteinExistence type="predicted"/>
<dbReference type="Pfam" id="PF13429">
    <property type="entry name" value="TPR_15"/>
    <property type="match status" value="1"/>
</dbReference>
<dbReference type="PROSITE" id="PS50005">
    <property type="entry name" value="TPR"/>
    <property type="match status" value="3"/>
</dbReference>
<dbReference type="AlphaFoldDB" id="M7N7F0"/>
<feature type="region of interest" description="Disordered" evidence="4">
    <location>
        <begin position="1"/>
        <end position="20"/>
    </location>
</feature>
<feature type="repeat" description="TPR" evidence="3">
    <location>
        <begin position="410"/>
        <end position="443"/>
    </location>
</feature>
<dbReference type="PANTHER" id="PTHR44943">
    <property type="entry name" value="CELLULOSE SYNTHASE OPERON PROTEIN C"/>
    <property type="match status" value="1"/>
</dbReference>
<feature type="repeat" description="TPR" evidence="3">
    <location>
        <begin position="27"/>
        <end position="60"/>
    </location>
</feature>
<organism evidence="5 6">
    <name type="scientific">Cesiribacter andamanensis AMV16</name>
    <dbReference type="NCBI Taxonomy" id="1279009"/>
    <lineage>
        <taxon>Bacteria</taxon>
        <taxon>Pseudomonadati</taxon>
        <taxon>Bacteroidota</taxon>
        <taxon>Cytophagia</taxon>
        <taxon>Cytophagales</taxon>
        <taxon>Cesiribacteraceae</taxon>
        <taxon>Cesiribacter</taxon>
    </lineage>
</organism>
<sequence>MSFSYAQKTPKKDKTTPKTAQLQTGAADEYFMDGVRYALTDDHKKALSAFEQSLKINPKNAAAHYKMAEILLQQERYEAAIGHAREALALDKENQWYYMVLAEAQLRSGNSADAAATVEGMMSRSGAAPHNYLKLAQIYLQLNQTDKALTALNKAEKELGIDEGIVELKQRLYLSQNKLADALAEGEKLVAHYPTESSYALRQARLLLNVERYADAQKYLQTYLEKHPQDAEANYLLAKAYEAQQQPRQASEYLIKAFASPELDIQIKLQEMARLIPQLAQRPELEGSLEQMAATIREAHPADAQAYAISGDLAIARNQKQQARASYLQALQQEENNFEVWQNVLTLGLELGRYDSVAREADQALMLFPNQAALYYFSGAANLSLDKFDEAAMALEQGKRLAAANKQLISIFNSHLGDAYNGLKRYDLSDAAYEAALAFDPNNAYILNNYSYYLALRGDKLPLALEMSKKLVAQHPTNPNYLDTHAWVLYRLGKFDQALPHLQNALKEAAGNDDGTILEHYGDVLFRLGRVDEALQQWKKALTKPGVSAQLEKKIKDRKLYE</sequence>
<keyword evidence="6" id="KW-1185">Reference proteome</keyword>
<comment type="caution">
    <text evidence="5">The sequence shown here is derived from an EMBL/GenBank/DDBJ whole genome shotgun (WGS) entry which is preliminary data.</text>
</comment>
<dbReference type="InterPro" id="IPR051685">
    <property type="entry name" value="Ycf3/AcsC/BcsC/TPR_MFPF"/>
</dbReference>
<name>M7N7F0_9BACT</name>
<keyword evidence="2 3" id="KW-0802">TPR repeat</keyword>
<dbReference type="InterPro" id="IPR011990">
    <property type="entry name" value="TPR-like_helical_dom_sf"/>
</dbReference>
<feature type="repeat" description="TPR" evidence="3">
    <location>
        <begin position="61"/>
        <end position="94"/>
    </location>
</feature>
<evidence type="ECO:0000313" key="5">
    <source>
        <dbReference type="EMBL" id="EMR04538.1"/>
    </source>
</evidence>
<dbReference type="SMART" id="SM00028">
    <property type="entry name" value="TPR"/>
    <property type="match status" value="10"/>
</dbReference>
<evidence type="ECO:0000313" key="6">
    <source>
        <dbReference type="Proteomes" id="UP000011910"/>
    </source>
</evidence>
<accession>M7N7F0</accession>
<protein>
    <submittedName>
        <fullName evidence="5">Cellulose synthase subunit BcsC</fullName>
    </submittedName>
</protein>
<dbReference type="SUPFAM" id="SSF48452">
    <property type="entry name" value="TPR-like"/>
    <property type="match status" value="2"/>
</dbReference>
<dbReference type="Pfam" id="PF14559">
    <property type="entry name" value="TPR_19"/>
    <property type="match status" value="1"/>
</dbReference>
<dbReference type="eggNOG" id="COG0457">
    <property type="taxonomic scope" value="Bacteria"/>
</dbReference>
<evidence type="ECO:0000256" key="2">
    <source>
        <dbReference type="ARBA" id="ARBA00022803"/>
    </source>
</evidence>
<dbReference type="Pfam" id="PF07721">
    <property type="entry name" value="TPR_4"/>
    <property type="match status" value="1"/>
</dbReference>
<dbReference type="RefSeq" id="WP_009193706.1">
    <property type="nucleotide sequence ID" value="NZ_AODQ01000004.1"/>
</dbReference>
<dbReference type="EMBL" id="AODQ01000004">
    <property type="protein sequence ID" value="EMR04538.1"/>
    <property type="molecule type" value="Genomic_DNA"/>
</dbReference>
<dbReference type="Pfam" id="PF13181">
    <property type="entry name" value="TPR_8"/>
    <property type="match status" value="1"/>
</dbReference>
<reference evidence="5 6" key="1">
    <citation type="journal article" date="2013" name="Genome Announc.">
        <title>Draft Genome Sequence of Cesiribacter andamanensis Strain AMV16T, Isolated from a Soil Sample from a Mud Volcano in the Andaman Islands, India.</title>
        <authorList>
            <person name="Shivaji S."/>
            <person name="Ara S."/>
            <person name="Begum Z."/>
            <person name="Srinivas T.N."/>
            <person name="Singh A."/>
            <person name="Kumar Pinnaka A."/>
        </authorList>
    </citation>
    <scope>NUCLEOTIDE SEQUENCE [LARGE SCALE GENOMIC DNA]</scope>
    <source>
        <strain evidence="5 6">AMV16</strain>
    </source>
</reference>
<dbReference type="PANTHER" id="PTHR44943:SF8">
    <property type="entry name" value="TPR REPEAT-CONTAINING PROTEIN MJ0263"/>
    <property type="match status" value="1"/>
</dbReference>
<evidence type="ECO:0000256" key="4">
    <source>
        <dbReference type="SAM" id="MobiDB-lite"/>
    </source>
</evidence>
<dbReference type="OrthoDB" id="9814220at2"/>
<dbReference type="Proteomes" id="UP000011910">
    <property type="component" value="Unassembled WGS sequence"/>
</dbReference>